<dbReference type="InterPro" id="IPR013785">
    <property type="entry name" value="Aldolase_TIM"/>
</dbReference>
<dbReference type="SUPFAM" id="SSF102114">
    <property type="entry name" value="Radical SAM enzymes"/>
    <property type="match status" value="1"/>
</dbReference>
<sequence length="346" mass="40529">MDVYKLLRLNSRIKSHRLKFLGLWLLSVSGKRHLSIQLDPVLACNLRCTMCYFTDAEFVRKKMKGIMKKDDLARISEVIFKYALKLQIGCAAEPTLFKDNVRLVELAKEKKVPFISMVTNGNLLDKKQIFDLVSAGLDEFILSMHGVHKETYEKFMGLAQFEKFHETLSEITAVKQQFPQVKLRINYTFNSDNFGELRSFFERCGKYNIDVIQLRPVDKIGESAYQNFSLKSIEDQYPDLVANFQEEAIKRNITLLFPASVKRNENQSLKVAGNNDSSYLMPYTYCYVGPDFFWKDDFDWRNEGFAQWQGRNRWNWRLFKNIFVSKSTLASLNRNMLNYDVEIHQT</sequence>
<evidence type="ECO:0000313" key="8">
    <source>
        <dbReference type="Proteomes" id="UP000216035"/>
    </source>
</evidence>
<dbReference type="EMBL" id="NOXX01000212">
    <property type="protein sequence ID" value="OYQ42640.1"/>
    <property type="molecule type" value="Genomic_DNA"/>
</dbReference>
<keyword evidence="2" id="KW-0949">S-adenosyl-L-methionine</keyword>
<dbReference type="RefSeq" id="WP_094486967.1">
    <property type="nucleotide sequence ID" value="NZ_NOXX01000212.1"/>
</dbReference>
<comment type="cofactor">
    <cofactor evidence="1">
        <name>[4Fe-4S] cluster</name>
        <dbReference type="ChEBI" id="CHEBI:49883"/>
    </cofactor>
</comment>
<dbReference type="GO" id="GO:0051536">
    <property type="term" value="F:iron-sulfur cluster binding"/>
    <property type="evidence" value="ECO:0007669"/>
    <property type="project" value="UniProtKB-KW"/>
</dbReference>
<organism evidence="7 8">
    <name type="scientific">Flavobacterium aurantiibacter</name>
    <dbReference type="NCBI Taxonomy" id="2023067"/>
    <lineage>
        <taxon>Bacteria</taxon>
        <taxon>Pseudomonadati</taxon>
        <taxon>Bacteroidota</taxon>
        <taxon>Flavobacteriia</taxon>
        <taxon>Flavobacteriales</taxon>
        <taxon>Flavobacteriaceae</taxon>
        <taxon>Flavobacterium</taxon>
    </lineage>
</organism>
<feature type="domain" description="Radical SAM core" evidence="6">
    <location>
        <begin position="28"/>
        <end position="259"/>
    </location>
</feature>
<dbReference type="CDD" id="cd01335">
    <property type="entry name" value="Radical_SAM"/>
    <property type="match status" value="1"/>
</dbReference>
<keyword evidence="5" id="KW-0411">Iron-sulfur</keyword>
<evidence type="ECO:0000256" key="4">
    <source>
        <dbReference type="ARBA" id="ARBA00023004"/>
    </source>
</evidence>
<keyword evidence="3" id="KW-0479">Metal-binding</keyword>
<evidence type="ECO:0000259" key="6">
    <source>
        <dbReference type="PROSITE" id="PS51918"/>
    </source>
</evidence>
<protein>
    <recommendedName>
        <fullName evidence="6">Radical SAM core domain-containing protein</fullName>
    </recommendedName>
</protein>
<gene>
    <name evidence="7" type="ORF">CHX27_11740</name>
</gene>
<reference evidence="7 8" key="1">
    <citation type="submission" date="2017-07" db="EMBL/GenBank/DDBJ databases">
        <title>Flavobacterium cyanobacteriorum sp. nov., isolated from cyanobacterial aggregates in a eutrophic lake.</title>
        <authorList>
            <person name="Cai H."/>
        </authorList>
    </citation>
    <scope>NUCLEOTIDE SEQUENCE [LARGE SCALE GENOMIC DNA]</scope>
    <source>
        <strain evidence="7 8">TH167</strain>
    </source>
</reference>
<dbReference type="InterPro" id="IPR058240">
    <property type="entry name" value="rSAM_sf"/>
</dbReference>
<keyword evidence="4" id="KW-0408">Iron</keyword>
<dbReference type="Pfam" id="PF04055">
    <property type="entry name" value="Radical_SAM"/>
    <property type="match status" value="1"/>
</dbReference>
<accession>A0A255ZPN9</accession>
<evidence type="ECO:0000256" key="5">
    <source>
        <dbReference type="ARBA" id="ARBA00023014"/>
    </source>
</evidence>
<dbReference type="SFLD" id="SFLDG01067">
    <property type="entry name" value="SPASM/twitch_domain_containing"/>
    <property type="match status" value="1"/>
</dbReference>
<dbReference type="InterPro" id="IPR050377">
    <property type="entry name" value="Radical_SAM_PqqE_MftC-like"/>
</dbReference>
<dbReference type="SFLD" id="SFLDS00029">
    <property type="entry name" value="Radical_SAM"/>
    <property type="match status" value="1"/>
</dbReference>
<dbReference type="OrthoDB" id="9808591at2"/>
<dbReference type="Gene3D" id="3.20.20.70">
    <property type="entry name" value="Aldolase class I"/>
    <property type="match status" value="1"/>
</dbReference>
<dbReference type="Proteomes" id="UP000216035">
    <property type="component" value="Unassembled WGS sequence"/>
</dbReference>
<dbReference type="PANTHER" id="PTHR11228">
    <property type="entry name" value="RADICAL SAM DOMAIN PROTEIN"/>
    <property type="match status" value="1"/>
</dbReference>
<proteinExistence type="predicted"/>
<dbReference type="AlphaFoldDB" id="A0A255ZPN9"/>
<evidence type="ECO:0000256" key="2">
    <source>
        <dbReference type="ARBA" id="ARBA00022691"/>
    </source>
</evidence>
<dbReference type="PANTHER" id="PTHR11228:SF7">
    <property type="entry name" value="PQQA PEPTIDE CYCLASE"/>
    <property type="match status" value="1"/>
</dbReference>
<comment type="caution">
    <text evidence="7">The sequence shown here is derived from an EMBL/GenBank/DDBJ whole genome shotgun (WGS) entry which is preliminary data.</text>
</comment>
<name>A0A255ZPN9_9FLAO</name>
<dbReference type="GO" id="GO:0046872">
    <property type="term" value="F:metal ion binding"/>
    <property type="evidence" value="ECO:0007669"/>
    <property type="project" value="UniProtKB-KW"/>
</dbReference>
<evidence type="ECO:0000313" key="7">
    <source>
        <dbReference type="EMBL" id="OYQ42640.1"/>
    </source>
</evidence>
<evidence type="ECO:0000256" key="3">
    <source>
        <dbReference type="ARBA" id="ARBA00022723"/>
    </source>
</evidence>
<dbReference type="InterPro" id="IPR007197">
    <property type="entry name" value="rSAM"/>
</dbReference>
<dbReference type="GO" id="GO:0003824">
    <property type="term" value="F:catalytic activity"/>
    <property type="evidence" value="ECO:0007669"/>
    <property type="project" value="InterPro"/>
</dbReference>
<keyword evidence="8" id="KW-1185">Reference proteome</keyword>
<dbReference type="PROSITE" id="PS51918">
    <property type="entry name" value="RADICAL_SAM"/>
    <property type="match status" value="1"/>
</dbReference>
<evidence type="ECO:0000256" key="1">
    <source>
        <dbReference type="ARBA" id="ARBA00001966"/>
    </source>
</evidence>